<evidence type="ECO:0000313" key="3">
    <source>
        <dbReference type="Proteomes" id="UP001183222"/>
    </source>
</evidence>
<gene>
    <name evidence="2" type="ORF">RM425_12420</name>
</gene>
<proteinExistence type="predicted"/>
<evidence type="ECO:0000256" key="1">
    <source>
        <dbReference type="SAM" id="MobiDB-lite"/>
    </source>
</evidence>
<feature type="compositionally biased region" description="Basic and acidic residues" evidence="1">
    <location>
        <begin position="9"/>
        <end position="19"/>
    </location>
</feature>
<dbReference type="RefSeq" id="WP_311345525.1">
    <property type="nucleotide sequence ID" value="NZ_JAVREI010000008.1"/>
</dbReference>
<feature type="region of interest" description="Disordered" evidence="1">
    <location>
        <begin position="1"/>
        <end position="33"/>
    </location>
</feature>
<accession>A0ABU2K945</accession>
<dbReference type="Proteomes" id="UP001183222">
    <property type="component" value="Unassembled WGS sequence"/>
</dbReference>
<comment type="caution">
    <text evidence="2">The sequence shown here is derived from an EMBL/GenBank/DDBJ whole genome shotgun (WGS) entry which is preliminary data.</text>
</comment>
<organism evidence="2 3">
    <name type="scientific">Blastococcus goldschmidtiae</name>
    <dbReference type="NCBI Taxonomy" id="3075546"/>
    <lineage>
        <taxon>Bacteria</taxon>
        <taxon>Bacillati</taxon>
        <taxon>Actinomycetota</taxon>
        <taxon>Actinomycetes</taxon>
        <taxon>Geodermatophilales</taxon>
        <taxon>Geodermatophilaceae</taxon>
        <taxon>Blastococcus</taxon>
    </lineage>
</organism>
<sequence length="75" mass="8410">MTLNLVEQAQKDGKRRELPGRFSTQPYEGRKGPSEYGTVASQLHRAARAVGCKVQVRRFDPDATSCRVTFRVAKT</sequence>
<name>A0ABU2K945_9ACTN</name>
<keyword evidence="3" id="KW-1185">Reference proteome</keyword>
<reference evidence="3" key="1">
    <citation type="submission" date="2023-07" db="EMBL/GenBank/DDBJ databases">
        <title>30 novel species of actinomycetes from the DSMZ collection.</title>
        <authorList>
            <person name="Nouioui I."/>
        </authorList>
    </citation>
    <scope>NUCLEOTIDE SEQUENCE [LARGE SCALE GENOMIC DNA]</scope>
    <source>
        <strain evidence="3">DSM 46792</strain>
    </source>
</reference>
<protein>
    <submittedName>
        <fullName evidence="2">Uncharacterized protein</fullName>
    </submittedName>
</protein>
<evidence type="ECO:0000313" key="2">
    <source>
        <dbReference type="EMBL" id="MDT0276707.1"/>
    </source>
</evidence>
<dbReference type="EMBL" id="JAVREI010000008">
    <property type="protein sequence ID" value="MDT0276707.1"/>
    <property type="molecule type" value="Genomic_DNA"/>
</dbReference>